<accession>X1ADN2</accession>
<proteinExistence type="predicted"/>
<dbReference type="AlphaFoldDB" id="X1ADN2"/>
<feature type="non-terminal residue" evidence="1">
    <location>
        <position position="73"/>
    </location>
</feature>
<organism evidence="1">
    <name type="scientific">marine sediment metagenome</name>
    <dbReference type="NCBI Taxonomy" id="412755"/>
    <lineage>
        <taxon>unclassified sequences</taxon>
        <taxon>metagenomes</taxon>
        <taxon>ecological metagenomes</taxon>
    </lineage>
</organism>
<protein>
    <submittedName>
        <fullName evidence="1">Uncharacterized protein</fullName>
    </submittedName>
</protein>
<gene>
    <name evidence="1" type="ORF">S01H4_29486</name>
</gene>
<name>X1ADN2_9ZZZZ</name>
<evidence type="ECO:0000313" key="1">
    <source>
        <dbReference type="EMBL" id="GAG80640.1"/>
    </source>
</evidence>
<dbReference type="EMBL" id="BART01015140">
    <property type="protein sequence ID" value="GAG80640.1"/>
    <property type="molecule type" value="Genomic_DNA"/>
</dbReference>
<comment type="caution">
    <text evidence="1">The sequence shown here is derived from an EMBL/GenBank/DDBJ whole genome shotgun (WGS) entry which is preliminary data.</text>
</comment>
<reference evidence="1" key="1">
    <citation type="journal article" date="2014" name="Front. Microbiol.">
        <title>High frequency of phylogenetically diverse reductive dehalogenase-homologous genes in deep subseafloor sedimentary metagenomes.</title>
        <authorList>
            <person name="Kawai M."/>
            <person name="Futagami T."/>
            <person name="Toyoda A."/>
            <person name="Takaki Y."/>
            <person name="Nishi S."/>
            <person name="Hori S."/>
            <person name="Arai W."/>
            <person name="Tsubouchi T."/>
            <person name="Morono Y."/>
            <person name="Uchiyama I."/>
            <person name="Ito T."/>
            <person name="Fujiyama A."/>
            <person name="Inagaki F."/>
            <person name="Takami H."/>
        </authorList>
    </citation>
    <scope>NUCLEOTIDE SEQUENCE</scope>
    <source>
        <strain evidence="1">Expedition CK06-06</strain>
    </source>
</reference>
<sequence length="73" mass="8189">MKFKLWISLLVILGLLLVPVQFAGAVAEIHPAIKYLSDLLDVNVPAPTDNYIVYWNSTSGYWEARAESTFNCT</sequence>